<evidence type="ECO:0000256" key="1">
    <source>
        <dbReference type="SAM" id="Phobius"/>
    </source>
</evidence>
<evidence type="ECO:0000313" key="2">
    <source>
        <dbReference type="EMBL" id="ACU15407.1"/>
    </source>
</evidence>
<reference evidence="2" key="1">
    <citation type="submission" date="2009-08" db="EMBL/GenBank/DDBJ databases">
        <authorList>
            <person name="Cheung F."/>
            <person name="Xiao Y."/>
            <person name="Chan A."/>
            <person name="Moskal W."/>
            <person name="Town C.D."/>
        </authorList>
    </citation>
    <scope>NUCLEOTIDE SEQUENCE</scope>
</reference>
<dbReference type="AlphaFoldDB" id="C6T1G8"/>
<dbReference type="EMBL" id="BT091274">
    <property type="protein sequence ID" value="ACU15407.1"/>
    <property type="molecule type" value="mRNA"/>
</dbReference>
<keyword evidence="1" id="KW-0812">Transmembrane</keyword>
<keyword evidence="1" id="KW-0472">Membrane</keyword>
<sequence>MQMTSKQQKQEVKYWYQILLKSPTRQHAYKLFTRFQQLFFLFIILLIYLIYCCLPSV</sequence>
<keyword evidence="1" id="KW-1133">Transmembrane helix</keyword>
<name>C6T1G8_SOYBN</name>
<feature type="transmembrane region" description="Helical" evidence="1">
    <location>
        <begin position="31"/>
        <end position="51"/>
    </location>
</feature>
<accession>C6T1G8</accession>
<proteinExistence type="evidence at transcript level"/>
<organism evidence="2">
    <name type="scientific">Glycine max</name>
    <name type="common">Soybean</name>
    <name type="synonym">Glycine hispida</name>
    <dbReference type="NCBI Taxonomy" id="3847"/>
    <lineage>
        <taxon>Eukaryota</taxon>
        <taxon>Viridiplantae</taxon>
        <taxon>Streptophyta</taxon>
        <taxon>Embryophyta</taxon>
        <taxon>Tracheophyta</taxon>
        <taxon>Spermatophyta</taxon>
        <taxon>Magnoliopsida</taxon>
        <taxon>eudicotyledons</taxon>
        <taxon>Gunneridae</taxon>
        <taxon>Pentapetalae</taxon>
        <taxon>rosids</taxon>
        <taxon>fabids</taxon>
        <taxon>Fabales</taxon>
        <taxon>Fabaceae</taxon>
        <taxon>Papilionoideae</taxon>
        <taxon>50 kb inversion clade</taxon>
        <taxon>NPAAA clade</taxon>
        <taxon>indigoferoid/millettioid clade</taxon>
        <taxon>Phaseoleae</taxon>
        <taxon>Glycine</taxon>
        <taxon>Glycine subgen. Soja</taxon>
    </lineage>
</organism>
<protein>
    <submittedName>
        <fullName evidence="2">Uncharacterized protein</fullName>
    </submittedName>
</protein>